<dbReference type="SUPFAM" id="SSF50911">
    <property type="entry name" value="Mannose 6-phosphate receptor domain"/>
    <property type="match status" value="1"/>
</dbReference>
<proteinExistence type="predicted"/>
<dbReference type="KEGG" id="bbel:109477787"/>
<dbReference type="AlphaFoldDB" id="A0A6P4ZYR3"/>
<reference evidence="6" key="1">
    <citation type="submission" date="2025-08" db="UniProtKB">
        <authorList>
            <consortium name="RefSeq"/>
        </authorList>
    </citation>
    <scope>IDENTIFICATION</scope>
    <source>
        <tissue evidence="6">Gonad</tissue>
    </source>
</reference>
<protein>
    <submittedName>
        <fullName evidence="6">Uncharacterized protein LOC109477787</fullName>
    </submittedName>
</protein>
<accession>A0A6P4ZYR3</accession>
<evidence type="ECO:0000313" key="6">
    <source>
        <dbReference type="RefSeq" id="XP_019634736.1"/>
    </source>
</evidence>
<evidence type="ECO:0000313" key="5">
    <source>
        <dbReference type="Proteomes" id="UP000515135"/>
    </source>
</evidence>
<dbReference type="OrthoDB" id="9995812at2759"/>
<organism evidence="5 6">
    <name type="scientific">Branchiostoma belcheri</name>
    <name type="common">Amphioxus</name>
    <dbReference type="NCBI Taxonomy" id="7741"/>
    <lineage>
        <taxon>Eukaryota</taxon>
        <taxon>Metazoa</taxon>
        <taxon>Chordata</taxon>
        <taxon>Cephalochordata</taxon>
        <taxon>Leptocardii</taxon>
        <taxon>Amphioxiformes</taxon>
        <taxon>Branchiostomatidae</taxon>
        <taxon>Branchiostoma</taxon>
    </lineage>
</organism>
<sequence length="191" mass="21127">MMLNGIVVVVVCVCLVTGVGSVVPVSDIQNCRYTGADGNVYDLSPLIAKSGAYVFDTLSYNINGYNILSPDESGLNESKYTYHLQICRNVTNPPQGCKGSSPIFRVDIGLHCASLGNIDAAIFEINPLPRNDGVHLLYYHGDLVDGSRLQRYHSSIYFVCNNRSETGPLFEHQTDFYQSHFVFQTIHACRP</sequence>
<feature type="signal peptide" evidence="3">
    <location>
        <begin position="1"/>
        <end position="21"/>
    </location>
</feature>
<keyword evidence="1 3" id="KW-0732">Signal</keyword>
<dbReference type="GeneID" id="109477787"/>
<evidence type="ECO:0000259" key="4">
    <source>
        <dbReference type="PROSITE" id="PS51914"/>
    </source>
</evidence>
<dbReference type="InterPro" id="IPR044865">
    <property type="entry name" value="MRH_dom"/>
</dbReference>
<dbReference type="RefSeq" id="XP_019634736.1">
    <property type="nucleotide sequence ID" value="XM_019779177.1"/>
</dbReference>
<evidence type="ECO:0000256" key="1">
    <source>
        <dbReference type="ARBA" id="ARBA00022729"/>
    </source>
</evidence>
<dbReference type="InterPro" id="IPR009011">
    <property type="entry name" value="Man6P_isomerase_rcpt-bd_dom_sf"/>
</dbReference>
<evidence type="ECO:0000256" key="3">
    <source>
        <dbReference type="SAM" id="SignalP"/>
    </source>
</evidence>
<gene>
    <name evidence="6" type="primary">LOC109477787</name>
</gene>
<dbReference type="Proteomes" id="UP000515135">
    <property type="component" value="Unplaced"/>
</dbReference>
<feature type="domain" description="MRH" evidence="4">
    <location>
        <begin position="29"/>
        <end position="191"/>
    </location>
</feature>
<name>A0A6P4ZYR3_BRABE</name>
<keyword evidence="5" id="KW-1185">Reference proteome</keyword>
<dbReference type="Gene3D" id="2.70.130.10">
    <property type="entry name" value="Mannose-6-phosphate receptor binding domain"/>
    <property type="match status" value="1"/>
</dbReference>
<feature type="chain" id="PRO_5027551026" evidence="3">
    <location>
        <begin position="22"/>
        <end position="191"/>
    </location>
</feature>
<dbReference type="PROSITE" id="PS51914">
    <property type="entry name" value="MRH"/>
    <property type="match status" value="1"/>
</dbReference>
<keyword evidence="2" id="KW-1015">Disulfide bond</keyword>
<evidence type="ECO:0000256" key="2">
    <source>
        <dbReference type="ARBA" id="ARBA00023157"/>
    </source>
</evidence>